<dbReference type="RefSeq" id="XP_017019165.1">
    <property type="nucleotide sequence ID" value="XM_017163676.3"/>
</dbReference>
<keyword evidence="1" id="KW-0812">Transmembrane</keyword>
<evidence type="ECO:0000313" key="3">
    <source>
        <dbReference type="RefSeq" id="XP_017019165.1"/>
    </source>
</evidence>
<dbReference type="PANTHER" id="PTHR12242">
    <property type="entry name" value="OS02G0130600 PROTEIN-RELATED"/>
    <property type="match status" value="1"/>
</dbReference>
<feature type="transmembrane region" description="Helical" evidence="1">
    <location>
        <begin position="75"/>
        <end position="95"/>
    </location>
</feature>
<sequence>MEGYNHSQEPLSLREEFHGKRFGLQHDSPFHFLRSQWQSEPKSHIFLVYRCLLGVFFGSGSVSYTVIHFQRGHCFIYLTNWCFFMCAFTSAYSAILQTVYHCQKESWVPSSWAIKCYWACFWITLCTEHVVTFAYWALIYPSARVRKNPTCVSILYNIWTHALPLIVLTVDNFVVAQPARLLHFVYPVGFCLIYLGFTIIYYLAGGVDFKGRTTIYKFLNYSKPAKAAVVSSIVLVLLVVCSIFQYGVYRLRTRLARRFGKLILDTSSSKGVL</sequence>
<dbReference type="Proteomes" id="UP001652661">
    <property type="component" value="Chromosome 2L"/>
</dbReference>
<keyword evidence="1" id="KW-1133">Transmembrane helix</keyword>
<feature type="transmembrane region" description="Helical" evidence="1">
    <location>
        <begin position="158"/>
        <end position="176"/>
    </location>
</feature>
<dbReference type="AlphaFoldDB" id="A0A6P4HU49"/>
<dbReference type="PANTHER" id="PTHR12242:SF46">
    <property type="entry name" value="IP08657P-RELATED"/>
    <property type="match status" value="1"/>
</dbReference>
<reference evidence="2" key="1">
    <citation type="submission" date="2025-05" db="UniProtKB">
        <authorList>
            <consortium name="RefSeq"/>
        </authorList>
    </citation>
    <scope>NUCLEOTIDE SEQUENCE [LARGE SCALE GENOMIC DNA]</scope>
    <source>
        <strain evidence="2">14028-0561.14</strain>
    </source>
</reference>
<keyword evidence="1" id="KW-0472">Membrane</keyword>
<protein>
    <submittedName>
        <fullName evidence="3">Protein rolling stone isoform X1</fullName>
    </submittedName>
</protein>
<organism evidence="2 3">
    <name type="scientific">Drosophila kikkawai</name>
    <name type="common">Fruit fly</name>
    <dbReference type="NCBI Taxonomy" id="30033"/>
    <lineage>
        <taxon>Eukaryota</taxon>
        <taxon>Metazoa</taxon>
        <taxon>Ecdysozoa</taxon>
        <taxon>Arthropoda</taxon>
        <taxon>Hexapoda</taxon>
        <taxon>Insecta</taxon>
        <taxon>Pterygota</taxon>
        <taxon>Neoptera</taxon>
        <taxon>Endopterygota</taxon>
        <taxon>Diptera</taxon>
        <taxon>Brachycera</taxon>
        <taxon>Muscomorpha</taxon>
        <taxon>Ephydroidea</taxon>
        <taxon>Drosophilidae</taxon>
        <taxon>Drosophila</taxon>
        <taxon>Sophophora</taxon>
    </lineage>
</organism>
<dbReference type="GO" id="GO:0016020">
    <property type="term" value="C:membrane"/>
    <property type="evidence" value="ECO:0007669"/>
    <property type="project" value="TreeGrafter"/>
</dbReference>
<feature type="transmembrane region" description="Helical" evidence="1">
    <location>
        <begin position="224"/>
        <end position="249"/>
    </location>
</feature>
<feature type="transmembrane region" description="Helical" evidence="1">
    <location>
        <begin position="183"/>
        <end position="204"/>
    </location>
</feature>
<proteinExistence type="predicted"/>
<dbReference type="GeneID" id="108072502"/>
<reference evidence="3" key="2">
    <citation type="submission" date="2025-08" db="UniProtKB">
        <authorList>
            <consortium name="RefSeq"/>
        </authorList>
    </citation>
    <scope>IDENTIFICATION</scope>
    <source>
        <strain evidence="3">14028-0561.14</strain>
        <tissue evidence="3">Whole fly</tissue>
    </source>
</reference>
<dbReference type="Pfam" id="PF21534">
    <property type="entry name" value="Rost"/>
    <property type="match status" value="1"/>
</dbReference>
<feature type="transmembrane region" description="Helical" evidence="1">
    <location>
        <begin position="47"/>
        <end position="69"/>
    </location>
</feature>
<dbReference type="OrthoDB" id="419711at2759"/>
<dbReference type="InterPro" id="IPR049352">
    <property type="entry name" value="Rost"/>
</dbReference>
<keyword evidence="2" id="KW-1185">Reference proteome</keyword>
<name>A0A6P4HU49_DROKI</name>
<feature type="transmembrane region" description="Helical" evidence="1">
    <location>
        <begin position="116"/>
        <end position="138"/>
    </location>
</feature>
<accession>A0A6P4HU49</accession>
<gene>
    <name evidence="3" type="primary">LOC108072502</name>
</gene>
<evidence type="ECO:0000256" key="1">
    <source>
        <dbReference type="SAM" id="Phobius"/>
    </source>
</evidence>
<evidence type="ECO:0000313" key="2">
    <source>
        <dbReference type="Proteomes" id="UP001652661"/>
    </source>
</evidence>